<evidence type="ECO:0000256" key="1">
    <source>
        <dbReference type="SAM" id="MobiDB-lite"/>
    </source>
</evidence>
<accession>A0A0F9GQ95</accession>
<gene>
    <name evidence="2" type="ORF">LCGC14_1798470</name>
</gene>
<reference evidence="2" key="1">
    <citation type="journal article" date="2015" name="Nature">
        <title>Complex archaea that bridge the gap between prokaryotes and eukaryotes.</title>
        <authorList>
            <person name="Spang A."/>
            <person name="Saw J.H."/>
            <person name="Jorgensen S.L."/>
            <person name="Zaremba-Niedzwiedzka K."/>
            <person name="Martijn J."/>
            <person name="Lind A.E."/>
            <person name="van Eijk R."/>
            <person name="Schleper C."/>
            <person name="Guy L."/>
            <person name="Ettema T.J."/>
        </authorList>
    </citation>
    <scope>NUCLEOTIDE SEQUENCE</scope>
</reference>
<sequence length="223" mass="25271">MSWFELISTVVARIPIERILFPPRDDTEALEKLVATMTEPGVEKKVSPEQKAPPTITQEPERDSKESVATACVPCALGHFSASAGLLNELVRFKDEGITSNQILDRVAQVLQEQNTLERKDLTPENMQRLPSWEREIAEEALRESRRLRHSLESFSSIGQLEKAAADTSAYYRELNRKWFKQRFTHLGPEKAERIAEEVGKLSAEDKVRVLKGSEEIIEGAKK</sequence>
<feature type="region of interest" description="Disordered" evidence="1">
    <location>
        <begin position="39"/>
        <end position="65"/>
    </location>
</feature>
<dbReference type="AlphaFoldDB" id="A0A0F9GQ95"/>
<evidence type="ECO:0000313" key="2">
    <source>
        <dbReference type="EMBL" id="KKM01035.1"/>
    </source>
</evidence>
<organism evidence="2">
    <name type="scientific">marine sediment metagenome</name>
    <dbReference type="NCBI Taxonomy" id="412755"/>
    <lineage>
        <taxon>unclassified sequences</taxon>
        <taxon>metagenomes</taxon>
        <taxon>ecological metagenomes</taxon>
    </lineage>
</organism>
<comment type="caution">
    <text evidence="2">The sequence shown here is derived from an EMBL/GenBank/DDBJ whole genome shotgun (WGS) entry which is preliminary data.</text>
</comment>
<name>A0A0F9GQ95_9ZZZZ</name>
<dbReference type="EMBL" id="LAZR01017289">
    <property type="protein sequence ID" value="KKM01035.1"/>
    <property type="molecule type" value="Genomic_DNA"/>
</dbReference>
<protein>
    <submittedName>
        <fullName evidence="2">Uncharacterized protein</fullName>
    </submittedName>
</protein>
<proteinExistence type="predicted"/>